<dbReference type="FunFam" id="3.30.160.60:FF:000110">
    <property type="entry name" value="Zinc finger protein-like"/>
    <property type="match status" value="1"/>
</dbReference>
<evidence type="ECO:0000256" key="3">
    <source>
        <dbReference type="ARBA" id="ARBA00022771"/>
    </source>
</evidence>
<feature type="domain" description="C2H2-type" evidence="7">
    <location>
        <begin position="549"/>
        <end position="576"/>
    </location>
</feature>
<dbReference type="GO" id="GO:0000977">
    <property type="term" value="F:RNA polymerase II transcription regulatory region sequence-specific DNA binding"/>
    <property type="evidence" value="ECO:0007669"/>
    <property type="project" value="TreeGrafter"/>
</dbReference>
<evidence type="ECO:0000256" key="2">
    <source>
        <dbReference type="ARBA" id="ARBA00022737"/>
    </source>
</evidence>
<keyword evidence="4" id="KW-0862">Zinc</keyword>
<dbReference type="FunCoup" id="A0A067R0X2">
    <property type="interactions" value="1808"/>
</dbReference>
<keyword evidence="3 5" id="KW-0863">Zinc-finger</keyword>
<protein>
    <recommendedName>
        <fullName evidence="7">C2H2-type domain-containing protein</fullName>
    </recommendedName>
</protein>
<dbReference type="FunFam" id="3.30.160.60:FF:000100">
    <property type="entry name" value="Zinc finger 45-like"/>
    <property type="match status" value="1"/>
</dbReference>
<dbReference type="GO" id="GO:0005634">
    <property type="term" value="C:nucleus"/>
    <property type="evidence" value="ECO:0007669"/>
    <property type="project" value="TreeGrafter"/>
</dbReference>
<feature type="domain" description="C2H2-type" evidence="7">
    <location>
        <begin position="434"/>
        <end position="461"/>
    </location>
</feature>
<accession>A0A067R0X2</accession>
<evidence type="ECO:0000313" key="8">
    <source>
        <dbReference type="EMBL" id="KDR12440.1"/>
    </source>
</evidence>
<dbReference type="GO" id="GO:0008270">
    <property type="term" value="F:zinc ion binding"/>
    <property type="evidence" value="ECO:0007669"/>
    <property type="project" value="UniProtKB-KW"/>
</dbReference>
<dbReference type="InterPro" id="IPR036236">
    <property type="entry name" value="Znf_C2H2_sf"/>
</dbReference>
<dbReference type="FunFam" id="3.30.160.60:FF:000446">
    <property type="entry name" value="Zinc finger protein"/>
    <property type="match status" value="1"/>
</dbReference>
<dbReference type="PROSITE" id="PS51257">
    <property type="entry name" value="PROKAR_LIPOPROTEIN"/>
    <property type="match status" value="1"/>
</dbReference>
<evidence type="ECO:0000259" key="7">
    <source>
        <dbReference type="PROSITE" id="PS50157"/>
    </source>
</evidence>
<sequence length="648" mass="74214">MKVIMITSSCGAAACSAFVELRSESEWYDDNFLPLRNNIRKESSGAGSRKNDFVTGGHNVLGCVQEINNVLSDTDLSMSLISSEYWQHDSSIVDISFSSQTVHETNKTSVPILNPKKGDDAELSSHNCTGDHRSVKYYDLSDISTNFACNQTTEQTFQHLNMTRSGSVEIKVEVDPNLYVNCETSVDGDLWSDSRLKNTHCNKSCVMLFSKPNNKQNLCVNSSDNKHSGISSNRFNVVSRQVQIADSNNLKQFPEHELDDKRTSVFSEESESEASELNEDDSEFCTETPPVEESSNSYELVKNTEEQLDIQLSGFYKFECDKCANKQTFCNFKLLDQHCRVQHQTRGCVLCCGQTMWERDELMEHILDHKHTYKCPECQEEFTNKSLWKNHQKQHFPKSDLDPFCCPHCSKQFSSKYGLANHMNLHLPEGERPYRCQYCNKGFGAKHAMTKHERTHLPDEERLSYVCDICGKRFGYASTLDGHQRHVHQNERPFVCHVCAKSFPIKGALAYHLTTHEVQDRVRCTQCGIWLKNEKILRIHKKCHQGELFTCPHCDKVSNTRNNLRMHMKRHSDARPHTCTLCTRGFKTPRDLKTHMVQHTGQKPYSCPYCPKTFASPSNFYAHRKMKHKLPAVSYDGSPASNTSHYPY</sequence>
<dbReference type="GO" id="GO:0000981">
    <property type="term" value="F:DNA-binding transcription factor activity, RNA polymerase II-specific"/>
    <property type="evidence" value="ECO:0007669"/>
    <property type="project" value="TreeGrafter"/>
</dbReference>
<evidence type="ECO:0000313" key="9">
    <source>
        <dbReference type="Proteomes" id="UP000027135"/>
    </source>
</evidence>
<organism evidence="8 9">
    <name type="scientific">Zootermopsis nevadensis</name>
    <name type="common">Dampwood termite</name>
    <dbReference type="NCBI Taxonomy" id="136037"/>
    <lineage>
        <taxon>Eukaryota</taxon>
        <taxon>Metazoa</taxon>
        <taxon>Ecdysozoa</taxon>
        <taxon>Arthropoda</taxon>
        <taxon>Hexapoda</taxon>
        <taxon>Insecta</taxon>
        <taxon>Pterygota</taxon>
        <taxon>Neoptera</taxon>
        <taxon>Polyneoptera</taxon>
        <taxon>Dictyoptera</taxon>
        <taxon>Blattodea</taxon>
        <taxon>Blattoidea</taxon>
        <taxon>Termitoidae</taxon>
        <taxon>Termopsidae</taxon>
        <taxon>Zootermopsis</taxon>
    </lineage>
</organism>
<dbReference type="OrthoDB" id="3565419at2759"/>
<feature type="region of interest" description="Disordered" evidence="6">
    <location>
        <begin position="258"/>
        <end position="296"/>
    </location>
</feature>
<dbReference type="PROSITE" id="PS00028">
    <property type="entry name" value="ZINC_FINGER_C2H2_1"/>
    <property type="match status" value="8"/>
</dbReference>
<evidence type="ECO:0000256" key="6">
    <source>
        <dbReference type="SAM" id="MobiDB-lite"/>
    </source>
</evidence>
<dbReference type="OMA" id="LISSEYW"/>
<dbReference type="Pfam" id="PF13894">
    <property type="entry name" value="zf-C2H2_4"/>
    <property type="match status" value="1"/>
</dbReference>
<feature type="domain" description="C2H2-type" evidence="7">
    <location>
        <begin position="577"/>
        <end position="604"/>
    </location>
</feature>
<evidence type="ECO:0000256" key="1">
    <source>
        <dbReference type="ARBA" id="ARBA00022723"/>
    </source>
</evidence>
<gene>
    <name evidence="8" type="ORF">L798_13491</name>
</gene>
<keyword evidence="2" id="KW-0677">Repeat</keyword>
<dbReference type="InParanoid" id="A0A067R0X2"/>
<dbReference type="Gene3D" id="3.30.160.60">
    <property type="entry name" value="Classic Zinc Finger"/>
    <property type="match status" value="8"/>
</dbReference>
<keyword evidence="1" id="KW-0479">Metal-binding</keyword>
<dbReference type="PROSITE" id="PS50157">
    <property type="entry name" value="ZINC_FINGER_C2H2_2"/>
    <property type="match status" value="9"/>
</dbReference>
<feature type="domain" description="C2H2-type" evidence="7">
    <location>
        <begin position="373"/>
        <end position="400"/>
    </location>
</feature>
<dbReference type="SUPFAM" id="SSF57667">
    <property type="entry name" value="beta-beta-alpha zinc fingers"/>
    <property type="match status" value="4"/>
</dbReference>
<evidence type="ECO:0000256" key="5">
    <source>
        <dbReference type="PROSITE-ProRule" id="PRU00042"/>
    </source>
</evidence>
<dbReference type="PANTHER" id="PTHR24379:SF127">
    <property type="entry name" value="BLOODY FINGERS-RELATED"/>
    <property type="match status" value="1"/>
</dbReference>
<dbReference type="eggNOG" id="KOG1721">
    <property type="taxonomic scope" value="Eukaryota"/>
</dbReference>
<dbReference type="AlphaFoldDB" id="A0A067R0X2"/>
<dbReference type="Pfam" id="PF00096">
    <property type="entry name" value="zf-C2H2"/>
    <property type="match status" value="5"/>
</dbReference>
<feature type="compositionally biased region" description="Acidic residues" evidence="6">
    <location>
        <begin position="268"/>
        <end position="284"/>
    </location>
</feature>
<evidence type="ECO:0000256" key="4">
    <source>
        <dbReference type="ARBA" id="ARBA00022833"/>
    </source>
</evidence>
<dbReference type="Pfam" id="PF13912">
    <property type="entry name" value="zf-C2H2_6"/>
    <property type="match status" value="1"/>
</dbReference>
<name>A0A067R0X2_ZOONE</name>
<feature type="domain" description="C2H2-type" evidence="7">
    <location>
        <begin position="605"/>
        <end position="628"/>
    </location>
</feature>
<feature type="domain" description="C2H2-type" evidence="7">
    <location>
        <begin position="465"/>
        <end position="493"/>
    </location>
</feature>
<keyword evidence="9" id="KW-1185">Reference proteome</keyword>
<dbReference type="InterPro" id="IPR013087">
    <property type="entry name" value="Znf_C2H2_type"/>
</dbReference>
<proteinExistence type="predicted"/>
<dbReference type="EMBL" id="KK853018">
    <property type="protein sequence ID" value="KDR12440.1"/>
    <property type="molecule type" value="Genomic_DNA"/>
</dbReference>
<dbReference type="Proteomes" id="UP000027135">
    <property type="component" value="Unassembled WGS sequence"/>
</dbReference>
<dbReference type="PANTHER" id="PTHR24379">
    <property type="entry name" value="KRAB AND ZINC FINGER DOMAIN-CONTAINING"/>
    <property type="match status" value="1"/>
</dbReference>
<reference evidence="8 9" key="1">
    <citation type="journal article" date="2014" name="Nat. Commun.">
        <title>Molecular traces of alternative social organization in a termite genome.</title>
        <authorList>
            <person name="Terrapon N."/>
            <person name="Li C."/>
            <person name="Robertson H.M."/>
            <person name="Ji L."/>
            <person name="Meng X."/>
            <person name="Booth W."/>
            <person name="Chen Z."/>
            <person name="Childers C.P."/>
            <person name="Glastad K.M."/>
            <person name="Gokhale K."/>
            <person name="Gowin J."/>
            <person name="Gronenberg W."/>
            <person name="Hermansen R.A."/>
            <person name="Hu H."/>
            <person name="Hunt B.G."/>
            <person name="Huylmans A.K."/>
            <person name="Khalil S.M."/>
            <person name="Mitchell R.D."/>
            <person name="Munoz-Torres M.C."/>
            <person name="Mustard J.A."/>
            <person name="Pan H."/>
            <person name="Reese J.T."/>
            <person name="Scharf M.E."/>
            <person name="Sun F."/>
            <person name="Vogel H."/>
            <person name="Xiao J."/>
            <person name="Yang W."/>
            <person name="Yang Z."/>
            <person name="Yang Z."/>
            <person name="Zhou J."/>
            <person name="Zhu J."/>
            <person name="Brent C.S."/>
            <person name="Elsik C.G."/>
            <person name="Goodisman M.A."/>
            <person name="Liberles D.A."/>
            <person name="Roe R.M."/>
            <person name="Vargo E.L."/>
            <person name="Vilcinskas A."/>
            <person name="Wang J."/>
            <person name="Bornberg-Bauer E."/>
            <person name="Korb J."/>
            <person name="Zhang G."/>
            <person name="Liebig J."/>
        </authorList>
    </citation>
    <scope>NUCLEOTIDE SEQUENCE [LARGE SCALE GENOMIC DNA]</scope>
    <source>
        <tissue evidence="8">Whole organism</tissue>
    </source>
</reference>
<feature type="domain" description="C2H2-type" evidence="7">
    <location>
        <begin position="494"/>
        <end position="521"/>
    </location>
</feature>
<feature type="domain" description="C2H2-type" evidence="7">
    <location>
        <begin position="522"/>
        <end position="549"/>
    </location>
</feature>
<feature type="domain" description="C2H2-type" evidence="7">
    <location>
        <begin position="404"/>
        <end position="433"/>
    </location>
</feature>
<dbReference type="SMART" id="SM00355">
    <property type="entry name" value="ZnF_C2H2"/>
    <property type="match status" value="11"/>
</dbReference>